<feature type="region of interest" description="Disordered" evidence="2">
    <location>
        <begin position="1"/>
        <end position="41"/>
    </location>
</feature>
<dbReference type="Proteomes" id="UP001251528">
    <property type="component" value="Unassembled WGS sequence"/>
</dbReference>
<evidence type="ECO:0000256" key="1">
    <source>
        <dbReference type="ARBA" id="ARBA00023242"/>
    </source>
</evidence>
<dbReference type="GO" id="GO:0001228">
    <property type="term" value="F:DNA-binding transcription activator activity, RNA polymerase II-specific"/>
    <property type="evidence" value="ECO:0007669"/>
    <property type="project" value="TreeGrafter"/>
</dbReference>
<dbReference type="GO" id="GO:0008270">
    <property type="term" value="F:zinc ion binding"/>
    <property type="evidence" value="ECO:0007669"/>
    <property type="project" value="InterPro"/>
</dbReference>
<dbReference type="PANTHER" id="PTHR47784">
    <property type="entry name" value="STEROL UPTAKE CONTROL PROTEIN 2"/>
    <property type="match status" value="1"/>
</dbReference>
<name>A0AAJ0FZF7_9HYPO</name>
<protein>
    <recommendedName>
        <fullName evidence="3">Zn(2)-C6 fungal-type domain-containing protein</fullName>
    </recommendedName>
</protein>
<keyword evidence="5" id="KW-1185">Reference proteome</keyword>
<dbReference type="InterPro" id="IPR001138">
    <property type="entry name" value="Zn2Cys6_DnaBD"/>
</dbReference>
<evidence type="ECO:0000259" key="3">
    <source>
        <dbReference type="PROSITE" id="PS50048"/>
    </source>
</evidence>
<accession>A0AAJ0FZF7</accession>
<evidence type="ECO:0000313" key="5">
    <source>
        <dbReference type="Proteomes" id="UP001251528"/>
    </source>
</evidence>
<dbReference type="Pfam" id="PF00172">
    <property type="entry name" value="Zn_clus"/>
    <property type="match status" value="1"/>
</dbReference>
<reference evidence="4" key="1">
    <citation type="submission" date="2023-06" db="EMBL/GenBank/DDBJ databases">
        <title>Conoideocrella luteorostrata (Hypocreales: Clavicipitaceae), a potential biocontrol fungus for elongate hemlock scale in United States Christmas tree production areas.</title>
        <authorList>
            <person name="Barrett H."/>
            <person name="Lovett B."/>
            <person name="Macias A.M."/>
            <person name="Stajich J.E."/>
            <person name="Kasson M.T."/>
        </authorList>
    </citation>
    <scope>NUCLEOTIDE SEQUENCE</scope>
    <source>
        <strain evidence="4">ARSEF 14590</strain>
    </source>
</reference>
<feature type="compositionally biased region" description="Low complexity" evidence="2">
    <location>
        <begin position="1"/>
        <end position="24"/>
    </location>
</feature>
<dbReference type="PROSITE" id="PS50048">
    <property type="entry name" value="ZN2_CY6_FUNGAL_2"/>
    <property type="match status" value="1"/>
</dbReference>
<comment type="caution">
    <text evidence="4">The sequence shown here is derived from an EMBL/GenBank/DDBJ whole genome shotgun (WGS) entry which is preliminary data.</text>
</comment>
<sequence length="406" mass="45420">MKHIDSNSSDSSSSESHNNPSSIDDQTVETPAGSSRQPLSRRGHFKSRLGCFHCKRRRIKCNELRPSCSPCRRLGLTCNYPSTTSGTALSGPVRPSPSVLSLEDLRFYHQFLTGAFPTIPIRADKVWAQCAAMSHQSECLANAVLALGASHLTQHGSVDYTSQALNHRVTAIKLINEQFIAPPKDADTADALFAAVICLATQTSLLPDGMTEYLTITRAGALVWAFVIPCHESSLFISFTNESHDQALSHIVSEEPKNFQIPNEFLASVNKVKPLCEKPYELQYFQCILNAIEALRVSSLEAWKAHATLWRAHCFFTNEDFQAFISPENYLAQLLIVHMFLVDYVLGPFCVSSSEQLKFSGRKQVIISWARNLLKRLPPKYKPYGEWIKQYCDTLENSDGRYLLSP</sequence>
<evidence type="ECO:0000256" key="2">
    <source>
        <dbReference type="SAM" id="MobiDB-lite"/>
    </source>
</evidence>
<dbReference type="PROSITE" id="PS00463">
    <property type="entry name" value="ZN2_CY6_FUNGAL_1"/>
    <property type="match status" value="1"/>
</dbReference>
<organism evidence="4 5">
    <name type="scientific">Conoideocrella luteorostrata</name>
    <dbReference type="NCBI Taxonomy" id="1105319"/>
    <lineage>
        <taxon>Eukaryota</taxon>
        <taxon>Fungi</taxon>
        <taxon>Dikarya</taxon>
        <taxon>Ascomycota</taxon>
        <taxon>Pezizomycotina</taxon>
        <taxon>Sordariomycetes</taxon>
        <taxon>Hypocreomycetidae</taxon>
        <taxon>Hypocreales</taxon>
        <taxon>Clavicipitaceae</taxon>
        <taxon>Conoideocrella</taxon>
    </lineage>
</organism>
<dbReference type="EMBL" id="JASWJB010000002">
    <property type="protein sequence ID" value="KAK2616850.1"/>
    <property type="molecule type" value="Genomic_DNA"/>
</dbReference>
<dbReference type="SUPFAM" id="SSF57701">
    <property type="entry name" value="Zn2/Cys6 DNA-binding domain"/>
    <property type="match status" value="1"/>
</dbReference>
<dbReference type="SMART" id="SM00066">
    <property type="entry name" value="GAL4"/>
    <property type="match status" value="1"/>
</dbReference>
<dbReference type="Pfam" id="PF11951">
    <property type="entry name" value="Fungal_trans_2"/>
    <property type="match status" value="1"/>
</dbReference>
<dbReference type="InterPro" id="IPR036864">
    <property type="entry name" value="Zn2-C6_fun-type_DNA-bd_sf"/>
</dbReference>
<keyword evidence="1" id="KW-0539">Nucleus</keyword>
<gene>
    <name evidence="4" type="ORF">QQS21_000228</name>
</gene>
<dbReference type="AlphaFoldDB" id="A0AAJ0FZF7"/>
<proteinExistence type="predicted"/>
<dbReference type="CDD" id="cd00067">
    <property type="entry name" value="GAL4"/>
    <property type="match status" value="1"/>
</dbReference>
<evidence type="ECO:0000313" key="4">
    <source>
        <dbReference type="EMBL" id="KAK2616850.1"/>
    </source>
</evidence>
<dbReference type="Gene3D" id="4.10.240.10">
    <property type="entry name" value="Zn(2)-C6 fungal-type DNA-binding domain"/>
    <property type="match status" value="1"/>
</dbReference>
<dbReference type="PANTHER" id="PTHR47784:SF5">
    <property type="entry name" value="STEROL UPTAKE CONTROL PROTEIN 2"/>
    <property type="match status" value="1"/>
</dbReference>
<dbReference type="InterPro" id="IPR021858">
    <property type="entry name" value="Fun_TF"/>
</dbReference>
<feature type="domain" description="Zn(2)-C6 fungal-type" evidence="3">
    <location>
        <begin position="50"/>
        <end position="80"/>
    </location>
</feature>
<feature type="compositionally biased region" description="Polar residues" evidence="2">
    <location>
        <begin position="28"/>
        <end position="38"/>
    </location>
</feature>
<dbReference type="InterPro" id="IPR053157">
    <property type="entry name" value="Sterol_Uptake_Regulator"/>
</dbReference>